<sequence>MGSLKPTSITDAARAAAPIPGSAIVGINVLYIVLVTVFTALRMYTRFSVHKNLWWDDWTTVVSWAGTLVFCSIGIQMRDHGGGLNFTDVPGAEFTMFNKMYQNAQMVARVSIFFAKLAILLLYIRIFYPRGTYKTTLWWVIQAVIWLNLLYTVGLILTISLQCVPLHLRYGSPNCANQYDILLSASTINIISDTLVLVIPMGLLWRLHMSRAKKLGIFALFAFGALAPVFSIARLVYQVAQAKGENKTVIAETVFLLALAEQVVSIVTGCMPVVSVYFIKRVFNKKSAKVGGKPPNDPNRTITQILWPNRE</sequence>
<feature type="transmembrane region" description="Helical" evidence="6">
    <location>
        <begin position="20"/>
        <end position="41"/>
    </location>
</feature>
<evidence type="ECO:0000256" key="2">
    <source>
        <dbReference type="ARBA" id="ARBA00022692"/>
    </source>
</evidence>
<feature type="transmembrane region" description="Helical" evidence="6">
    <location>
        <begin position="217"/>
        <end position="237"/>
    </location>
</feature>
<feature type="transmembrane region" description="Helical" evidence="6">
    <location>
        <begin position="257"/>
        <end position="279"/>
    </location>
</feature>
<evidence type="ECO:0000256" key="5">
    <source>
        <dbReference type="ARBA" id="ARBA00038359"/>
    </source>
</evidence>
<evidence type="ECO:0000256" key="4">
    <source>
        <dbReference type="ARBA" id="ARBA00023136"/>
    </source>
</evidence>
<comment type="subcellular location">
    <subcellularLocation>
        <location evidence="1">Membrane</location>
        <topology evidence="1">Multi-pass membrane protein</topology>
    </subcellularLocation>
</comment>
<evidence type="ECO:0000256" key="6">
    <source>
        <dbReference type="SAM" id="Phobius"/>
    </source>
</evidence>
<gene>
    <name evidence="8" type="ORF">QBC37DRAFT_337794</name>
</gene>
<feature type="transmembrane region" description="Helical" evidence="6">
    <location>
        <begin position="106"/>
        <end position="124"/>
    </location>
</feature>
<evidence type="ECO:0000259" key="7">
    <source>
        <dbReference type="Pfam" id="PF20684"/>
    </source>
</evidence>
<keyword evidence="3 6" id="KW-1133">Transmembrane helix</keyword>
<dbReference type="PANTHER" id="PTHR33048">
    <property type="entry name" value="PTH11-LIKE INTEGRAL MEMBRANE PROTEIN (AFU_ORTHOLOGUE AFUA_5G11245)"/>
    <property type="match status" value="1"/>
</dbReference>
<feature type="transmembrane region" description="Helical" evidence="6">
    <location>
        <begin position="181"/>
        <end position="205"/>
    </location>
</feature>
<accession>A0AAN7BAE5</accession>
<dbReference type="EMBL" id="MU858068">
    <property type="protein sequence ID" value="KAK4216444.1"/>
    <property type="molecule type" value="Genomic_DNA"/>
</dbReference>
<feature type="non-terminal residue" evidence="8">
    <location>
        <position position="311"/>
    </location>
</feature>
<dbReference type="AlphaFoldDB" id="A0AAN7BAE5"/>
<comment type="similarity">
    <text evidence="5">Belongs to the SAT4 family.</text>
</comment>
<feature type="domain" description="Rhodopsin" evidence="7">
    <location>
        <begin position="41"/>
        <end position="277"/>
    </location>
</feature>
<dbReference type="Pfam" id="PF20684">
    <property type="entry name" value="Fung_rhodopsin"/>
    <property type="match status" value="1"/>
</dbReference>
<protein>
    <recommendedName>
        <fullName evidence="7">Rhodopsin domain-containing protein</fullName>
    </recommendedName>
</protein>
<dbReference type="PANTHER" id="PTHR33048:SF160">
    <property type="entry name" value="SAT4 FAMILY MEMBRANE PROTEIN"/>
    <property type="match status" value="1"/>
</dbReference>
<dbReference type="InterPro" id="IPR049326">
    <property type="entry name" value="Rhodopsin_dom_fungi"/>
</dbReference>
<evidence type="ECO:0000313" key="9">
    <source>
        <dbReference type="Proteomes" id="UP001301769"/>
    </source>
</evidence>
<dbReference type="InterPro" id="IPR052337">
    <property type="entry name" value="SAT4-like"/>
</dbReference>
<proteinExistence type="inferred from homology"/>
<keyword evidence="9" id="KW-1185">Reference proteome</keyword>
<comment type="caution">
    <text evidence="8">The sequence shown here is derived from an EMBL/GenBank/DDBJ whole genome shotgun (WGS) entry which is preliminary data.</text>
</comment>
<feature type="transmembrane region" description="Helical" evidence="6">
    <location>
        <begin position="136"/>
        <end position="161"/>
    </location>
</feature>
<feature type="transmembrane region" description="Helical" evidence="6">
    <location>
        <begin position="53"/>
        <end position="75"/>
    </location>
</feature>
<evidence type="ECO:0000256" key="1">
    <source>
        <dbReference type="ARBA" id="ARBA00004141"/>
    </source>
</evidence>
<dbReference type="GO" id="GO:0016020">
    <property type="term" value="C:membrane"/>
    <property type="evidence" value="ECO:0007669"/>
    <property type="project" value="UniProtKB-SubCell"/>
</dbReference>
<keyword evidence="4 6" id="KW-0472">Membrane</keyword>
<reference evidence="8" key="2">
    <citation type="submission" date="2023-05" db="EMBL/GenBank/DDBJ databases">
        <authorList>
            <consortium name="Lawrence Berkeley National Laboratory"/>
            <person name="Steindorff A."/>
            <person name="Hensen N."/>
            <person name="Bonometti L."/>
            <person name="Westerberg I."/>
            <person name="Brannstrom I.O."/>
            <person name="Guillou S."/>
            <person name="Cros-Aarteil S."/>
            <person name="Calhoun S."/>
            <person name="Haridas S."/>
            <person name="Kuo A."/>
            <person name="Mondo S."/>
            <person name="Pangilinan J."/>
            <person name="Riley R."/>
            <person name="Labutti K."/>
            <person name="Andreopoulos B."/>
            <person name="Lipzen A."/>
            <person name="Chen C."/>
            <person name="Yanf M."/>
            <person name="Daum C."/>
            <person name="Ng V."/>
            <person name="Clum A."/>
            <person name="Ohm R."/>
            <person name="Martin F."/>
            <person name="Silar P."/>
            <person name="Natvig D."/>
            <person name="Lalanne C."/>
            <person name="Gautier V."/>
            <person name="Ament-Velasquez S.L."/>
            <person name="Kruys A."/>
            <person name="Hutchinson M.I."/>
            <person name="Powell A.J."/>
            <person name="Barry K."/>
            <person name="Miller A.N."/>
            <person name="Grigoriev I.V."/>
            <person name="Debuchy R."/>
            <person name="Gladieux P."/>
            <person name="Thoren M.H."/>
            <person name="Johannesson H."/>
        </authorList>
    </citation>
    <scope>NUCLEOTIDE SEQUENCE</scope>
    <source>
        <strain evidence="8">PSN293</strain>
    </source>
</reference>
<evidence type="ECO:0000313" key="8">
    <source>
        <dbReference type="EMBL" id="KAK4216444.1"/>
    </source>
</evidence>
<keyword evidence="2 6" id="KW-0812">Transmembrane</keyword>
<reference evidence="8" key="1">
    <citation type="journal article" date="2023" name="Mol. Phylogenet. Evol.">
        <title>Genome-scale phylogeny and comparative genomics of the fungal order Sordariales.</title>
        <authorList>
            <person name="Hensen N."/>
            <person name="Bonometti L."/>
            <person name="Westerberg I."/>
            <person name="Brannstrom I.O."/>
            <person name="Guillou S."/>
            <person name="Cros-Aarteil S."/>
            <person name="Calhoun S."/>
            <person name="Haridas S."/>
            <person name="Kuo A."/>
            <person name="Mondo S."/>
            <person name="Pangilinan J."/>
            <person name="Riley R."/>
            <person name="LaButti K."/>
            <person name="Andreopoulos B."/>
            <person name="Lipzen A."/>
            <person name="Chen C."/>
            <person name="Yan M."/>
            <person name="Daum C."/>
            <person name="Ng V."/>
            <person name="Clum A."/>
            <person name="Steindorff A."/>
            <person name="Ohm R.A."/>
            <person name="Martin F."/>
            <person name="Silar P."/>
            <person name="Natvig D.O."/>
            <person name="Lalanne C."/>
            <person name="Gautier V."/>
            <person name="Ament-Velasquez S.L."/>
            <person name="Kruys A."/>
            <person name="Hutchinson M.I."/>
            <person name="Powell A.J."/>
            <person name="Barry K."/>
            <person name="Miller A.N."/>
            <person name="Grigoriev I.V."/>
            <person name="Debuchy R."/>
            <person name="Gladieux P."/>
            <person name="Hiltunen Thoren M."/>
            <person name="Johannesson H."/>
        </authorList>
    </citation>
    <scope>NUCLEOTIDE SEQUENCE</scope>
    <source>
        <strain evidence="8">PSN293</strain>
    </source>
</reference>
<name>A0AAN7BAE5_9PEZI</name>
<dbReference type="Proteomes" id="UP001301769">
    <property type="component" value="Unassembled WGS sequence"/>
</dbReference>
<organism evidence="8 9">
    <name type="scientific">Rhypophila decipiens</name>
    <dbReference type="NCBI Taxonomy" id="261697"/>
    <lineage>
        <taxon>Eukaryota</taxon>
        <taxon>Fungi</taxon>
        <taxon>Dikarya</taxon>
        <taxon>Ascomycota</taxon>
        <taxon>Pezizomycotina</taxon>
        <taxon>Sordariomycetes</taxon>
        <taxon>Sordariomycetidae</taxon>
        <taxon>Sordariales</taxon>
        <taxon>Naviculisporaceae</taxon>
        <taxon>Rhypophila</taxon>
    </lineage>
</organism>
<evidence type="ECO:0000256" key="3">
    <source>
        <dbReference type="ARBA" id="ARBA00022989"/>
    </source>
</evidence>